<comment type="caution">
    <text evidence="1">The sequence shown here is derived from an EMBL/GenBank/DDBJ whole genome shotgun (WGS) entry which is preliminary data.</text>
</comment>
<organism evidence="1 2">
    <name type="scientific">Roridomyces roridus</name>
    <dbReference type="NCBI Taxonomy" id="1738132"/>
    <lineage>
        <taxon>Eukaryota</taxon>
        <taxon>Fungi</taxon>
        <taxon>Dikarya</taxon>
        <taxon>Basidiomycota</taxon>
        <taxon>Agaricomycotina</taxon>
        <taxon>Agaricomycetes</taxon>
        <taxon>Agaricomycetidae</taxon>
        <taxon>Agaricales</taxon>
        <taxon>Marasmiineae</taxon>
        <taxon>Mycenaceae</taxon>
        <taxon>Roridomyces</taxon>
    </lineage>
</organism>
<name>A0AAD7FMA9_9AGAR</name>
<sequence>MDALWPYPNVNNGWPAASFDLACSSARLIGQMGRAQLKNGWSRTMAQPHALIGAIFSIFLHPPNIFHAKILNDATGTRSYYEYDADNAPAAPETSLDPKYLDAISSQITALEISRTISRPASVASNRPISDVDAAFSSSSRPHRDVSSMISNTCRYHIDAATSPSSLYLPISIIVQYAGRDLSAAHEMASLATRLEGHISPQVGVHSYRAILRSHALDLFRGYWNSCHVARAFEPRSPYEPGPYQGVNLAAFLGALFPAGIVTGSDIHASLRLLDDVAPIHASSPSLMSLMSTAYYNLVSAAGPGMCVGEWKEETDELVKKWRGPWRQAAGGNEQTLVSDLLKLLEHWNTI</sequence>
<evidence type="ECO:0000313" key="2">
    <source>
        <dbReference type="Proteomes" id="UP001221142"/>
    </source>
</evidence>
<dbReference type="EMBL" id="JARKIF010000011">
    <property type="protein sequence ID" value="KAJ7627037.1"/>
    <property type="molecule type" value="Genomic_DNA"/>
</dbReference>
<dbReference type="AlphaFoldDB" id="A0AAD7FMA9"/>
<proteinExistence type="predicted"/>
<dbReference type="Proteomes" id="UP001221142">
    <property type="component" value="Unassembled WGS sequence"/>
</dbReference>
<keyword evidence="2" id="KW-1185">Reference proteome</keyword>
<evidence type="ECO:0000313" key="1">
    <source>
        <dbReference type="EMBL" id="KAJ7627037.1"/>
    </source>
</evidence>
<gene>
    <name evidence="1" type="ORF">FB45DRAFT_868293</name>
</gene>
<accession>A0AAD7FMA9</accession>
<reference evidence="1" key="1">
    <citation type="submission" date="2023-03" db="EMBL/GenBank/DDBJ databases">
        <title>Massive genome expansion in bonnet fungi (Mycena s.s.) driven by repeated elements and novel gene families across ecological guilds.</title>
        <authorList>
            <consortium name="Lawrence Berkeley National Laboratory"/>
            <person name="Harder C.B."/>
            <person name="Miyauchi S."/>
            <person name="Viragh M."/>
            <person name="Kuo A."/>
            <person name="Thoen E."/>
            <person name="Andreopoulos B."/>
            <person name="Lu D."/>
            <person name="Skrede I."/>
            <person name="Drula E."/>
            <person name="Henrissat B."/>
            <person name="Morin E."/>
            <person name="Kohler A."/>
            <person name="Barry K."/>
            <person name="LaButti K."/>
            <person name="Morin E."/>
            <person name="Salamov A."/>
            <person name="Lipzen A."/>
            <person name="Mereny Z."/>
            <person name="Hegedus B."/>
            <person name="Baldrian P."/>
            <person name="Stursova M."/>
            <person name="Weitz H."/>
            <person name="Taylor A."/>
            <person name="Grigoriev I.V."/>
            <person name="Nagy L.G."/>
            <person name="Martin F."/>
            <person name="Kauserud H."/>
        </authorList>
    </citation>
    <scope>NUCLEOTIDE SEQUENCE</scope>
    <source>
        <strain evidence="1">9284</strain>
    </source>
</reference>
<protein>
    <submittedName>
        <fullName evidence="1">Uncharacterized protein</fullName>
    </submittedName>
</protein>